<dbReference type="InterPro" id="IPR050205">
    <property type="entry name" value="CDPK_Ser/Thr_kinases"/>
</dbReference>
<name>A0A5J4W2A2_9EUKA</name>
<evidence type="ECO:0000256" key="4">
    <source>
        <dbReference type="ARBA" id="ARBA00022777"/>
    </source>
</evidence>
<keyword evidence="5" id="KW-0067">ATP-binding</keyword>
<organism evidence="7 8">
    <name type="scientific">Streblomastix strix</name>
    <dbReference type="NCBI Taxonomy" id="222440"/>
    <lineage>
        <taxon>Eukaryota</taxon>
        <taxon>Metamonada</taxon>
        <taxon>Preaxostyla</taxon>
        <taxon>Oxymonadida</taxon>
        <taxon>Streblomastigidae</taxon>
        <taxon>Streblomastix</taxon>
    </lineage>
</organism>
<evidence type="ECO:0000259" key="6">
    <source>
        <dbReference type="PROSITE" id="PS50011"/>
    </source>
</evidence>
<dbReference type="Proteomes" id="UP000324800">
    <property type="component" value="Unassembled WGS sequence"/>
</dbReference>
<gene>
    <name evidence="7" type="ORF">EZS28_015459</name>
</gene>
<dbReference type="Gene3D" id="1.10.510.10">
    <property type="entry name" value="Transferase(Phosphotransferase) domain 1"/>
    <property type="match status" value="1"/>
</dbReference>
<keyword evidence="3" id="KW-0547">Nucleotide-binding</keyword>
<dbReference type="InterPro" id="IPR011009">
    <property type="entry name" value="Kinase-like_dom_sf"/>
</dbReference>
<keyword evidence="2" id="KW-0808">Transferase</keyword>
<protein>
    <submittedName>
        <fullName evidence="7">Putative aurora kinase</fullName>
    </submittedName>
</protein>
<dbReference type="EMBL" id="SNRW01003747">
    <property type="protein sequence ID" value="KAA6389015.1"/>
    <property type="molecule type" value="Genomic_DNA"/>
</dbReference>
<accession>A0A5J4W2A2</accession>
<proteinExistence type="predicted"/>
<dbReference type="InterPro" id="IPR000719">
    <property type="entry name" value="Prot_kinase_dom"/>
</dbReference>
<evidence type="ECO:0000256" key="2">
    <source>
        <dbReference type="ARBA" id="ARBA00022679"/>
    </source>
</evidence>
<reference evidence="7 8" key="1">
    <citation type="submission" date="2019-03" db="EMBL/GenBank/DDBJ databases">
        <title>Single cell metagenomics reveals metabolic interactions within the superorganism composed of flagellate Streblomastix strix and complex community of Bacteroidetes bacteria on its surface.</title>
        <authorList>
            <person name="Treitli S.C."/>
            <person name="Kolisko M."/>
            <person name="Husnik F."/>
            <person name="Keeling P."/>
            <person name="Hampl V."/>
        </authorList>
    </citation>
    <scope>NUCLEOTIDE SEQUENCE [LARGE SCALE GENOMIC DNA]</scope>
    <source>
        <strain evidence="7">ST1C</strain>
    </source>
</reference>
<dbReference type="PROSITE" id="PS50011">
    <property type="entry name" value="PROTEIN_KINASE_DOM"/>
    <property type="match status" value="1"/>
</dbReference>
<dbReference type="Pfam" id="PF00069">
    <property type="entry name" value="Pkinase"/>
    <property type="match status" value="1"/>
</dbReference>
<dbReference type="SUPFAM" id="SSF56112">
    <property type="entry name" value="Protein kinase-like (PK-like)"/>
    <property type="match status" value="1"/>
</dbReference>
<evidence type="ECO:0000313" key="7">
    <source>
        <dbReference type="EMBL" id="KAA6389015.1"/>
    </source>
</evidence>
<dbReference type="OrthoDB" id="1890790at2759"/>
<dbReference type="AlphaFoldDB" id="A0A5J4W2A2"/>
<evidence type="ECO:0000313" key="8">
    <source>
        <dbReference type="Proteomes" id="UP000324800"/>
    </source>
</evidence>
<dbReference type="GO" id="GO:0004674">
    <property type="term" value="F:protein serine/threonine kinase activity"/>
    <property type="evidence" value="ECO:0007669"/>
    <property type="project" value="UniProtKB-KW"/>
</dbReference>
<evidence type="ECO:0000256" key="5">
    <source>
        <dbReference type="ARBA" id="ARBA00022840"/>
    </source>
</evidence>
<dbReference type="PANTHER" id="PTHR24349">
    <property type="entry name" value="SERINE/THREONINE-PROTEIN KINASE"/>
    <property type="match status" value="1"/>
</dbReference>
<dbReference type="GO" id="GO:0005524">
    <property type="term" value="F:ATP binding"/>
    <property type="evidence" value="ECO:0007669"/>
    <property type="project" value="UniProtKB-KW"/>
</dbReference>
<evidence type="ECO:0000256" key="3">
    <source>
        <dbReference type="ARBA" id="ARBA00022741"/>
    </source>
</evidence>
<comment type="caution">
    <text evidence="7">The sequence shown here is derived from an EMBL/GenBank/DDBJ whole genome shotgun (WGS) entry which is preliminary data.</text>
</comment>
<evidence type="ECO:0000256" key="1">
    <source>
        <dbReference type="ARBA" id="ARBA00022527"/>
    </source>
</evidence>
<keyword evidence="1" id="KW-0723">Serine/threonine-protein kinase</keyword>
<keyword evidence="4 7" id="KW-0418">Kinase</keyword>
<feature type="domain" description="Protein kinase" evidence="6">
    <location>
        <begin position="17"/>
        <end position="267"/>
    </location>
</feature>
<sequence>MGSAQSKQLDTWKHDDFQIIRPLPQLPFGHESIVKLVEKPEVQLTMKSFPYKDESDKKAVDNYIAMLNKTQSKYTLHLFGAFDHDDEKCLIFEHCSAGSLRDLIETMKDLSLEERMKKLLQFLFHILSGLAYLHLKGIIHGNLKPEDIHIDQDGKMKIANYGFNVFRESISYNKTLESNEYSPPERLIEDKLNPSHDIYSLGIIVFQILTGSNPFKDQTSDESIFKDKLLTLPDQVSDEIKEMIVRMLNQDPTQCPFALELLDQEMMRTQANIEKEQQIQLFQKIKCDLQKPFIGSEQEDKLIIQTQESCCELIISKLKDKEDDDRRKSAIFIGVTSELSNIFETRDLNLISPVYIDAFECLTFPSDKTDVQPLIFAKKNPYPGLIRLLDHPNIQIVTDSIDSIFNIIIAGINTTLNSTPHPHFESISSCVNRNEIMNEEQMISIEQDLRQPLIGSEEEICNINRASLILFIRLLPTTMGSFQKLKRIQIGVNARIAQHGLPGRIIRSWDLKTGRVIEVSYIWVGKGQAKLC</sequence>